<sequence>MSNPLKRYTGKFLCEAGDSILGSPHWEHPEGEWVKYEDYARLKKAGDAIYQSFDEFGQVDASTLKQWKEACHD</sequence>
<name>A0A6J5MPB2_9CAUD</name>
<evidence type="ECO:0000313" key="1">
    <source>
        <dbReference type="EMBL" id="CAB4146956.1"/>
    </source>
</evidence>
<dbReference type="EMBL" id="LR796493">
    <property type="protein sequence ID" value="CAB4146956.1"/>
    <property type="molecule type" value="Genomic_DNA"/>
</dbReference>
<reference evidence="1" key="1">
    <citation type="submission" date="2020-04" db="EMBL/GenBank/DDBJ databases">
        <authorList>
            <person name="Chiriac C."/>
            <person name="Salcher M."/>
            <person name="Ghai R."/>
            <person name="Kavagutti S V."/>
        </authorList>
    </citation>
    <scope>NUCLEOTIDE SEQUENCE</scope>
</reference>
<protein>
    <submittedName>
        <fullName evidence="1">Uncharacterized protein</fullName>
    </submittedName>
</protein>
<organism evidence="1">
    <name type="scientific">uncultured Caudovirales phage</name>
    <dbReference type="NCBI Taxonomy" id="2100421"/>
    <lineage>
        <taxon>Viruses</taxon>
        <taxon>Duplodnaviria</taxon>
        <taxon>Heunggongvirae</taxon>
        <taxon>Uroviricota</taxon>
        <taxon>Caudoviricetes</taxon>
        <taxon>Peduoviridae</taxon>
        <taxon>Maltschvirus</taxon>
        <taxon>Maltschvirus maltsch</taxon>
    </lineage>
</organism>
<gene>
    <name evidence="1" type="ORF">UFOVP510_4</name>
</gene>
<proteinExistence type="predicted"/>
<accession>A0A6J5MPB2</accession>